<evidence type="ECO:0000259" key="4">
    <source>
        <dbReference type="Pfam" id="PF10145"/>
    </source>
</evidence>
<feature type="domain" description="Phage tail tape measure protein" evidence="4">
    <location>
        <begin position="119"/>
        <end position="292"/>
    </location>
</feature>
<dbReference type="AlphaFoldDB" id="A0A6N3ELN0"/>
<dbReference type="PANTHER" id="PTHR37813:SF1">
    <property type="entry name" value="FELS-2 PROPHAGE PROTEIN"/>
    <property type="match status" value="1"/>
</dbReference>
<organism evidence="5">
    <name type="scientific">Klebsiella oxytoca</name>
    <dbReference type="NCBI Taxonomy" id="571"/>
    <lineage>
        <taxon>Bacteria</taxon>
        <taxon>Pseudomonadati</taxon>
        <taxon>Pseudomonadota</taxon>
        <taxon>Gammaproteobacteria</taxon>
        <taxon>Enterobacterales</taxon>
        <taxon>Enterobacteriaceae</taxon>
        <taxon>Klebsiella/Raoultella group</taxon>
        <taxon>Klebsiella</taxon>
    </lineage>
</organism>
<protein>
    <submittedName>
        <fullName evidence="5">Phage-related minor tail protein</fullName>
    </submittedName>
</protein>
<keyword evidence="1" id="KW-1188">Viral release from host cell</keyword>
<evidence type="ECO:0000313" key="5">
    <source>
        <dbReference type="EMBL" id="VYU38557.1"/>
    </source>
</evidence>
<sequence>MRGSHEGINVMADVASLAVGLHLNAANFKSQLLGAYGDAENQSKRFNRNAQADAKKTEDAYKKVGLSISGMASRLAGLAGAGLSISTIITTSRQYGQALSDLQAITGATADEMKALDLAAQEMGRTTEYSASQAAEALKLMASAKPELLKTSDGLQQATNSALILAQAAGTTLPDATRTLALSLNQYGASAQEADRYINVLAAGAKYGSSEITDTAAAIKNGGVAAAQAGVGFEQLNAAIQVLAEREVKGGQAGTALRNVILNLEKGTDKSLKPSVVGLSQALTNLSGKNLSTAQAVKLFGVENLNAASILVQNRSKIDELTASLTGTKTAHEQASIRVNNLNGDLLGLSSAFEGMVIKIGQSSNGPLRSGIQTATEALNGLADNFITVSSIALYSLIPVFSTKLTAGLRENIAAWRESQAAVKARALADADIARKTLDSTAAILKQNDAEFGHYRQMERTAKQYGMNISYQDEFARLIRQETEQTNLASQAKAKLNVANRQLSISARAASVAVGLARGALAFVGGPFGAAMLAGSALLYFHQRAQEARQSAVNLKDAVVETTAALMQMSDKQLAVKELDLGDQLDNQLGEQEKLQEQLKYMNKQIDQSNKQGWIGDVFGNKKDMQAARQRAEADLESVNQGIQKTRDNLENVGRARFLVQTGIANYASQLASDIQKITSTTGTLGDTPPPVWTGDGNGDAAKKKQANQYEQLRREVEQVHASSLERINLQEQESARKLAEAAKKNGASDADLQRALLMNAENYQKQRLDLAAQYSPTQETLRKEQEASQNLAELFKARLLTEKDYQTARITLARDTAKELLQAQADEIAVPKLDIAGEVDPLVSLRNQLAQRQSLLQAYYTGNAISKDQYEMLMQKATKESADAQYQTSLELYRSQGELQSLAVGLLETTQERTTNMLTGMLTGTQSFRDGMIGLFSSLTQAVIKNLVDMAAQALVTSTIMQTIMGAVGIGVGAAAGAAGSAGTPSGSYEAAAATVEFNAKGGVYDSPSLSAYSNQIHDTPQFFAFAKGAGVFGEAGPEAIMPLTRAGDGSLGVRAVGGGQNASATEGPKVWITISGDKTSTDSTSGFEEFGKQIGSFVEKKYRELQAKDMRPGGAIWSAVRGQR</sequence>
<gene>
    <name evidence="5" type="ORF">KOLFYP65_03902</name>
</gene>
<proteinExistence type="predicted"/>
<dbReference type="Pfam" id="PF10145">
    <property type="entry name" value="PhageMin_Tail"/>
    <property type="match status" value="1"/>
</dbReference>
<feature type="coiled-coil region" evidence="2">
    <location>
        <begin position="585"/>
        <end position="649"/>
    </location>
</feature>
<accession>A0A6N3ELN0</accession>
<evidence type="ECO:0000256" key="1">
    <source>
        <dbReference type="ARBA" id="ARBA00022612"/>
    </source>
</evidence>
<dbReference type="PANTHER" id="PTHR37813">
    <property type="entry name" value="FELS-2 PROPHAGE PROTEIN"/>
    <property type="match status" value="1"/>
</dbReference>
<evidence type="ECO:0000256" key="2">
    <source>
        <dbReference type="SAM" id="Coils"/>
    </source>
</evidence>
<dbReference type="NCBIfam" id="TIGR01760">
    <property type="entry name" value="tape_meas_TP901"/>
    <property type="match status" value="1"/>
</dbReference>
<evidence type="ECO:0000256" key="3">
    <source>
        <dbReference type="SAM" id="MobiDB-lite"/>
    </source>
</evidence>
<dbReference type="InterPro" id="IPR010090">
    <property type="entry name" value="Phage_tape_meas"/>
</dbReference>
<reference evidence="5" key="1">
    <citation type="submission" date="2019-11" db="EMBL/GenBank/DDBJ databases">
        <authorList>
            <person name="Feng L."/>
        </authorList>
    </citation>
    <scope>NUCLEOTIDE SEQUENCE</scope>
    <source>
        <strain evidence="5">KOxytocaLFYP65</strain>
    </source>
</reference>
<name>A0A6N3ELN0_KLEOX</name>
<feature type="region of interest" description="Disordered" evidence="3">
    <location>
        <begin position="682"/>
        <end position="704"/>
    </location>
</feature>
<keyword evidence="2" id="KW-0175">Coiled coil</keyword>
<dbReference type="EMBL" id="CACRTM010000026">
    <property type="protein sequence ID" value="VYU38557.1"/>
    <property type="molecule type" value="Genomic_DNA"/>
</dbReference>